<evidence type="ECO:0000313" key="2">
    <source>
        <dbReference type="Proteomes" id="UP000789831"/>
    </source>
</evidence>
<protein>
    <submittedName>
        <fullName evidence="1">13099_t:CDS:1</fullName>
    </submittedName>
</protein>
<accession>A0A9N8ZFI3</accession>
<dbReference type="Proteomes" id="UP000789831">
    <property type="component" value="Unassembled WGS sequence"/>
</dbReference>
<name>A0A9N8ZFI3_9GLOM</name>
<keyword evidence="2" id="KW-1185">Reference proteome</keyword>
<reference evidence="1" key="1">
    <citation type="submission" date="2021-06" db="EMBL/GenBank/DDBJ databases">
        <authorList>
            <person name="Kallberg Y."/>
            <person name="Tangrot J."/>
            <person name="Rosling A."/>
        </authorList>
    </citation>
    <scope>NUCLEOTIDE SEQUENCE</scope>
    <source>
        <strain evidence="1">MT106</strain>
    </source>
</reference>
<dbReference type="AlphaFoldDB" id="A0A9N8ZFI3"/>
<gene>
    <name evidence="1" type="ORF">AGERDE_LOCUS3729</name>
</gene>
<evidence type="ECO:0000313" key="1">
    <source>
        <dbReference type="EMBL" id="CAG8490607.1"/>
    </source>
</evidence>
<comment type="caution">
    <text evidence="1">The sequence shown here is derived from an EMBL/GenBank/DDBJ whole genome shotgun (WGS) entry which is preliminary data.</text>
</comment>
<dbReference type="EMBL" id="CAJVPL010000384">
    <property type="protein sequence ID" value="CAG8490607.1"/>
    <property type="molecule type" value="Genomic_DNA"/>
</dbReference>
<sequence length="61" mass="7117">MAHIVAPMLLHIIQTSDTNFDPRILALQDYHLYSLRLPTFWNFESSPLWSVPNLPKKPTIK</sequence>
<organism evidence="1 2">
    <name type="scientific">Ambispora gerdemannii</name>
    <dbReference type="NCBI Taxonomy" id="144530"/>
    <lineage>
        <taxon>Eukaryota</taxon>
        <taxon>Fungi</taxon>
        <taxon>Fungi incertae sedis</taxon>
        <taxon>Mucoromycota</taxon>
        <taxon>Glomeromycotina</taxon>
        <taxon>Glomeromycetes</taxon>
        <taxon>Archaeosporales</taxon>
        <taxon>Ambisporaceae</taxon>
        <taxon>Ambispora</taxon>
    </lineage>
</organism>
<proteinExistence type="predicted"/>